<keyword evidence="7" id="KW-0472">Membrane</keyword>
<dbReference type="SUPFAM" id="SSF52540">
    <property type="entry name" value="P-loop containing nucleoside triphosphate hydrolases"/>
    <property type="match status" value="1"/>
</dbReference>
<organism evidence="9 10">
    <name type="scientific">Streptacidiphilus cavernicola</name>
    <dbReference type="NCBI Taxonomy" id="3342716"/>
    <lineage>
        <taxon>Bacteria</taxon>
        <taxon>Bacillati</taxon>
        <taxon>Actinomycetota</taxon>
        <taxon>Actinomycetes</taxon>
        <taxon>Kitasatosporales</taxon>
        <taxon>Streptomycetaceae</taxon>
        <taxon>Streptacidiphilus</taxon>
    </lineage>
</organism>
<dbReference type="RefSeq" id="WP_030265752.1">
    <property type="nucleotide sequence ID" value="NZ_JBHEZZ010000045.1"/>
</dbReference>
<proteinExistence type="inferred from homology"/>
<evidence type="ECO:0000256" key="5">
    <source>
        <dbReference type="ARBA" id="ARBA00022741"/>
    </source>
</evidence>
<name>A0ABV6V191_9ACTN</name>
<sequence>MTVPLLELSGLTVEVPAEEGPRPLLDGIDLSLDAGEALGLVGESGSGKSMTVRAVTRLLPRGAEAGGSIRFQGTDVAAMDAGALRRYRDQGVGMIFQDPRAHINPTRRIGSFLTEALTRNRGVARREAEARAVAVLAEVGIDDPGRRLRQYPHELSGGMLQRVMIASVLLAEPRLILADEPTTALDVTIQSEVVGILDRLRRERGMGMVFITHDLDLALAVCGRVAVMYAGRIVEVRAAEELHRRAAHPYTLGLLGSRPSIDARAERLDAVPGRPVSAYEAGTGCAFADRCAQVRPVCRERRPELEPFRGGLVRCHRVAELAPAAEEVPA</sequence>
<dbReference type="PROSITE" id="PS00211">
    <property type="entry name" value="ABC_TRANSPORTER_1"/>
    <property type="match status" value="1"/>
</dbReference>
<dbReference type="InterPro" id="IPR003439">
    <property type="entry name" value="ABC_transporter-like_ATP-bd"/>
</dbReference>
<evidence type="ECO:0000256" key="4">
    <source>
        <dbReference type="ARBA" id="ARBA00022475"/>
    </source>
</evidence>
<dbReference type="InterPro" id="IPR027417">
    <property type="entry name" value="P-loop_NTPase"/>
</dbReference>
<comment type="caution">
    <text evidence="9">The sequence shown here is derived from an EMBL/GenBank/DDBJ whole genome shotgun (WGS) entry which is preliminary data.</text>
</comment>
<dbReference type="SMART" id="SM00382">
    <property type="entry name" value="AAA"/>
    <property type="match status" value="1"/>
</dbReference>
<dbReference type="PROSITE" id="PS50893">
    <property type="entry name" value="ABC_TRANSPORTER_2"/>
    <property type="match status" value="1"/>
</dbReference>
<reference evidence="9 10" key="1">
    <citation type="submission" date="2024-09" db="EMBL/GenBank/DDBJ databases">
        <authorList>
            <person name="Lee S.D."/>
        </authorList>
    </citation>
    <scope>NUCLEOTIDE SEQUENCE [LARGE SCALE GENOMIC DNA]</scope>
    <source>
        <strain evidence="9 10">N1-5</strain>
    </source>
</reference>
<dbReference type="PANTHER" id="PTHR43297:SF2">
    <property type="entry name" value="DIPEPTIDE TRANSPORT ATP-BINDING PROTEIN DPPD"/>
    <property type="match status" value="1"/>
</dbReference>
<evidence type="ECO:0000256" key="1">
    <source>
        <dbReference type="ARBA" id="ARBA00004202"/>
    </source>
</evidence>
<gene>
    <name evidence="9" type="ORF">ACEZDJ_39620</name>
</gene>
<dbReference type="InterPro" id="IPR013563">
    <property type="entry name" value="Oligopep_ABC_C"/>
</dbReference>
<keyword evidence="10" id="KW-1185">Reference proteome</keyword>
<evidence type="ECO:0000313" key="10">
    <source>
        <dbReference type="Proteomes" id="UP001592528"/>
    </source>
</evidence>
<feature type="domain" description="ABC transporter" evidence="8">
    <location>
        <begin position="6"/>
        <end position="255"/>
    </location>
</feature>
<dbReference type="EMBL" id="JBHEZZ010000045">
    <property type="protein sequence ID" value="MFC1407406.1"/>
    <property type="molecule type" value="Genomic_DNA"/>
</dbReference>
<evidence type="ECO:0000256" key="2">
    <source>
        <dbReference type="ARBA" id="ARBA00005417"/>
    </source>
</evidence>
<protein>
    <submittedName>
        <fullName evidence="9">ABC transporter ATP-binding protein</fullName>
    </submittedName>
</protein>
<dbReference type="GO" id="GO:0005524">
    <property type="term" value="F:ATP binding"/>
    <property type="evidence" value="ECO:0007669"/>
    <property type="project" value="UniProtKB-KW"/>
</dbReference>
<evidence type="ECO:0000313" key="9">
    <source>
        <dbReference type="EMBL" id="MFC1407406.1"/>
    </source>
</evidence>
<dbReference type="Gene3D" id="3.40.50.300">
    <property type="entry name" value="P-loop containing nucleotide triphosphate hydrolases"/>
    <property type="match status" value="1"/>
</dbReference>
<comment type="similarity">
    <text evidence="2">Belongs to the ABC transporter superfamily.</text>
</comment>
<evidence type="ECO:0000256" key="6">
    <source>
        <dbReference type="ARBA" id="ARBA00022840"/>
    </source>
</evidence>
<dbReference type="Pfam" id="PF08352">
    <property type="entry name" value="oligo_HPY"/>
    <property type="match status" value="1"/>
</dbReference>
<dbReference type="Proteomes" id="UP001592528">
    <property type="component" value="Unassembled WGS sequence"/>
</dbReference>
<dbReference type="CDD" id="cd03257">
    <property type="entry name" value="ABC_NikE_OppD_transporters"/>
    <property type="match status" value="1"/>
</dbReference>
<dbReference type="NCBIfam" id="TIGR01727">
    <property type="entry name" value="oligo_HPY"/>
    <property type="match status" value="1"/>
</dbReference>
<dbReference type="InterPro" id="IPR017871">
    <property type="entry name" value="ABC_transporter-like_CS"/>
</dbReference>
<dbReference type="PANTHER" id="PTHR43297">
    <property type="entry name" value="OLIGOPEPTIDE TRANSPORT ATP-BINDING PROTEIN APPD"/>
    <property type="match status" value="1"/>
</dbReference>
<keyword evidence="6 9" id="KW-0067">ATP-binding</keyword>
<keyword evidence="5" id="KW-0547">Nucleotide-binding</keyword>
<accession>A0ABV6V191</accession>
<evidence type="ECO:0000256" key="3">
    <source>
        <dbReference type="ARBA" id="ARBA00022448"/>
    </source>
</evidence>
<dbReference type="InterPro" id="IPR050388">
    <property type="entry name" value="ABC_Ni/Peptide_Import"/>
</dbReference>
<keyword evidence="3" id="KW-0813">Transport</keyword>
<keyword evidence="4" id="KW-1003">Cell membrane</keyword>
<evidence type="ECO:0000256" key="7">
    <source>
        <dbReference type="ARBA" id="ARBA00023136"/>
    </source>
</evidence>
<dbReference type="InterPro" id="IPR003593">
    <property type="entry name" value="AAA+_ATPase"/>
</dbReference>
<evidence type="ECO:0000259" key="8">
    <source>
        <dbReference type="PROSITE" id="PS50893"/>
    </source>
</evidence>
<dbReference type="Pfam" id="PF00005">
    <property type="entry name" value="ABC_tran"/>
    <property type="match status" value="1"/>
</dbReference>
<comment type="subcellular location">
    <subcellularLocation>
        <location evidence="1">Cell membrane</location>
        <topology evidence="1">Peripheral membrane protein</topology>
    </subcellularLocation>
</comment>